<keyword evidence="1" id="KW-0812">Transmembrane</keyword>
<keyword evidence="1" id="KW-1133">Transmembrane helix</keyword>
<feature type="transmembrane region" description="Helical" evidence="1">
    <location>
        <begin position="635"/>
        <end position="655"/>
    </location>
</feature>
<name>A0A2T0SH03_9PSEU</name>
<feature type="transmembrane region" description="Helical" evidence="1">
    <location>
        <begin position="268"/>
        <end position="286"/>
    </location>
</feature>
<keyword evidence="3" id="KW-1185">Reference proteome</keyword>
<dbReference type="RefSeq" id="WP_146175136.1">
    <property type="nucleotide sequence ID" value="NZ_PVTF01000020.1"/>
</dbReference>
<feature type="transmembrane region" description="Helical" evidence="1">
    <location>
        <begin position="403"/>
        <end position="428"/>
    </location>
</feature>
<dbReference type="AlphaFoldDB" id="A0A2T0SH03"/>
<feature type="transmembrane region" description="Helical" evidence="1">
    <location>
        <begin position="292"/>
        <end position="316"/>
    </location>
</feature>
<feature type="transmembrane region" description="Helical" evidence="1">
    <location>
        <begin position="211"/>
        <end position="232"/>
    </location>
</feature>
<feature type="transmembrane region" description="Helical" evidence="1">
    <location>
        <begin position="328"/>
        <end position="349"/>
    </location>
</feature>
<feature type="transmembrane region" description="Helical" evidence="1">
    <location>
        <begin position="238"/>
        <end position="256"/>
    </location>
</feature>
<evidence type="ECO:0000256" key="1">
    <source>
        <dbReference type="SAM" id="Phobius"/>
    </source>
</evidence>
<feature type="transmembrane region" description="Helical" evidence="1">
    <location>
        <begin position="185"/>
        <end position="204"/>
    </location>
</feature>
<accession>A0A2T0SH03</accession>
<dbReference type="EMBL" id="PVTF01000020">
    <property type="protein sequence ID" value="PRY32686.1"/>
    <property type="molecule type" value="Genomic_DNA"/>
</dbReference>
<keyword evidence="1" id="KW-0472">Membrane</keyword>
<evidence type="ECO:0000313" key="3">
    <source>
        <dbReference type="Proteomes" id="UP000239494"/>
    </source>
</evidence>
<feature type="transmembrane region" description="Helical" evidence="1">
    <location>
        <begin position="563"/>
        <end position="589"/>
    </location>
</feature>
<feature type="transmembrane region" description="Helical" evidence="1">
    <location>
        <begin position="610"/>
        <end position="629"/>
    </location>
</feature>
<dbReference type="Proteomes" id="UP000239494">
    <property type="component" value="Unassembled WGS sequence"/>
</dbReference>
<feature type="transmembrane region" description="Helical" evidence="1">
    <location>
        <begin position="531"/>
        <end position="551"/>
    </location>
</feature>
<feature type="transmembrane region" description="Helical" evidence="1">
    <location>
        <begin position="440"/>
        <end position="459"/>
    </location>
</feature>
<feature type="transmembrane region" description="Helical" evidence="1">
    <location>
        <begin position="45"/>
        <end position="66"/>
    </location>
</feature>
<dbReference type="OrthoDB" id="3404720at2"/>
<organism evidence="2 3">
    <name type="scientific">Umezawaea tangerina</name>
    <dbReference type="NCBI Taxonomy" id="84725"/>
    <lineage>
        <taxon>Bacteria</taxon>
        <taxon>Bacillati</taxon>
        <taxon>Actinomycetota</taxon>
        <taxon>Actinomycetes</taxon>
        <taxon>Pseudonocardiales</taxon>
        <taxon>Pseudonocardiaceae</taxon>
        <taxon>Umezawaea</taxon>
    </lineage>
</organism>
<sequence>MSLTPRRWASAAAATVFVLGFGALATASALGLGDRSLPGLFTFRAATIGDGILLPLLAYALVRSAGPVRGWGRTTRRAVGAAAGVGALGGIALQAQWLAAPAPVVNWTFPAPGTFNAVGWYHAAFLVLASGFFAGACAAAVSRLRQGAPPEGLGPAGVLGALVPALTFTALLAEDNSTGGSTLTTTSVMVAGSAIAAACVLVWATRRTAVLPCLLACAAAALPAMATALLFLPGRTNSLVTVLPVVCAALVGAFGASVLGPRTSGGRIAVAVCSALCAAGPVQAVSGLPATTIPLLSTGCAVSIFAVAVQVLLLRALFGLTGEKVVPVLLKTLAGAPVIAFGLSGRYFAQEQELVGAYSVVVGVAAALLFLRIPALVIRLTFDRVVEAETTNAAATELTALKWNAYLAISTMYSAALLSFLASVVGTTSEDRWVAGRNEFGPLVVPVITLVLLVAVGVATGSRPVPAPRSTTSAGCLLWSGLMAYQLTDGYGDWKQATLSTSLAVLSGLFVLEGVVGNAGHLSNVPVDSGLLGTAVSCALAFGTTAAWMTGPALWSASGATSLPVALTSLAVGVSACVLLPRFAVAAAVTGHPPRKYILGTPVGNMVQDCSMAVMLTVSVAWVPILFMAHLSDGASWWSAIPPFLALLSAAYVYILKTNIGHVERERVRITELAAPDGAPLPADADQVLKALARHVRRQNWIAFAALVPFSFFALFNEITGFDKSGLGQILKV</sequence>
<evidence type="ECO:0000313" key="2">
    <source>
        <dbReference type="EMBL" id="PRY32686.1"/>
    </source>
</evidence>
<feature type="transmembrane region" description="Helical" evidence="1">
    <location>
        <begin position="355"/>
        <end position="382"/>
    </location>
</feature>
<feature type="transmembrane region" description="Helical" evidence="1">
    <location>
        <begin position="119"/>
        <end position="141"/>
    </location>
</feature>
<comment type="caution">
    <text evidence="2">The sequence shown here is derived from an EMBL/GenBank/DDBJ whole genome shotgun (WGS) entry which is preliminary data.</text>
</comment>
<feature type="transmembrane region" description="Helical" evidence="1">
    <location>
        <begin position="700"/>
        <end position="717"/>
    </location>
</feature>
<reference evidence="2 3" key="1">
    <citation type="submission" date="2018-03" db="EMBL/GenBank/DDBJ databases">
        <title>Genomic Encyclopedia of Archaeal and Bacterial Type Strains, Phase II (KMG-II): from individual species to whole genera.</title>
        <authorList>
            <person name="Goeker M."/>
        </authorList>
    </citation>
    <scope>NUCLEOTIDE SEQUENCE [LARGE SCALE GENOMIC DNA]</scope>
    <source>
        <strain evidence="2 3">DSM 44720</strain>
    </source>
</reference>
<feature type="transmembrane region" description="Helical" evidence="1">
    <location>
        <begin position="153"/>
        <end position="173"/>
    </location>
</feature>
<proteinExistence type="predicted"/>
<feature type="transmembrane region" description="Helical" evidence="1">
    <location>
        <begin position="78"/>
        <end position="99"/>
    </location>
</feature>
<protein>
    <submittedName>
        <fullName evidence="2">Uncharacterized protein</fullName>
    </submittedName>
</protein>
<gene>
    <name evidence="2" type="ORF">CLV43_120105</name>
</gene>